<sequence>MEKSRDLFKKIGDRKVTFHAKLGVIKDKNGRDLTEEVQIKKRWHEYTEDLYRKDFNSIDDLNSWSNELEPEIFESEVRLALGCLADNKAAGVDEIPIELIKILQLMR</sequence>
<evidence type="ECO:0000313" key="2">
    <source>
        <dbReference type="Proteomes" id="UP001295444"/>
    </source>
</evidence>
<gene>
    <name evidence="1" type="ORF">PECUL_23A004329</name>
</gene>
<dbReference type="EMBL" id="OW240923">
    <property type="protein sequence ID" value="CAH2324773.1"/>
    <property type="molecule type" value="Genomic_DNA"/>
</dbReference>
<keyword evidence="2" id="KW-1185">Reference proteome</keyword>
<dbReference type="AlphaFoldDB" id="A0AAD1TDM5"/>
<organism evidence="1 2">
    <name type="scientific">Pelobates cultripes</name>
    <name type="common">Western spadefoot toad</name>
    <dbReference type="NCBI Taxonomy" id="61616"/>
    <lineage>
        <taxon>Eukaryota</taxon>
        <taxon>Metazoa</taxon>
        <taxon>Chordata</taxon>
        <taxon>Craniata</taxon>
        <taxon>Vertebrata</taxon>
        <taxon>Euteleostomi</taxon>
        <taxon>Amphibia</taxon>
        <taxon>Batrachia</taxon>
        <taxon>Anura</taxon>
        <taxon>Pelobatoidea</taxon>
        <taxon>Pelobatidae</taxon>
        <taxon>Pelobates</taxon>
    </lineage>
</organism>
<protein>
    <submittedName>
        <fullName evidence="1">Uncharacterized protein</fullName>
    </submittedName>
</protein>
<name>A0AAD1TDM5_PELCU</name>
<dbReference type="Proteomes" id="UP001295444">
    <property type="component" value="Chromosome 12"/>
</dbReference>
<accession>A0AAD1TDM5</accession>
<reference evidence="1" key="1">
    <citation type="submission" date="2022-03" db="EMBL/GenBank/DDBJ databases">
        <authorList>
            <person name="Alioto T."/>
            <person name="Alioto T."/>
            <person name="Gomez Garrido J."/>
        </authorList>
    </citation>
    <scope>NUCLEOTIDE SEQUENCE</scope>
</reference>
<proteinExistence type="predicted"/>
<evidence type="ECO:0000313" key="1">
    <source>
        <dbReference type="EMBL" id="CAH2324773.1"/>
    </source>
</evidence>